<dbReference type="STRING" id="285473.A4G23_00677"/>
<accession>A0A1D8FXF1</accession>
<dbReference type="Pfam" id="PF14361">
    <property type="entry name" value="RsbRD_N"/>
    <property type="match status" value="1"/>
</dbReference>
<dbReference type="EMBL" id="CP017316">
    <property type="protein sequence ID" value="AOT57881.1"/>
    <property type="molecule type" value="Genomic_DNA"/>
</dbReference>
<dbReference type="InterPro" id="IPR042070">
    <property type="entry name" value="PucR_C-HTH_sf"/>
</dbReference>
<dbReference type="AlphaFoldDB" id="A0A1D8FXF1"/>
<dbReference type="InterPro" id="IPR025751">
    <property type="entry name" value="RsbRD_N_dom"/>
</dbReference>
<proteinExistence type="predicted"/>
<dbReference type="PATRIC" id="fig|285473.5.peg.718"/>
<feature type="domain" description="RsbT co-antagonist protein RsbRD N-terminal" evidence="2">
    <location>
        <begin position="11"/>
        <end position="144"/>
    </location>
</feature>
<evidence type="ECO:0000259" key="1">
    <source>
        <dbReference type="Pfam" id="PF13556"/>
    </source>
</evidence>
<evidence type="ECO:0000313" key="4">
    <source>
        <dbReference type="Proteomes" id="UP000095349"/>
    </source>
</evidence>
<evidence type="ECO:0000259" key="2">
    <source>
        <dbReference type="Pfam" id="PF14361"/>
    </source>
</evidence>
<dbReference type="PANTHER" id="PTHR33744:SF1">
    <property type="entry name" value="DNA-BINDING TRANSCRIPTIONAL ACTIVATOR ADER"/>
    <property type="match status" value="1"/>
</dbReference>
<reference evidence="3 4" key="1">
    <citation type="submission" date="2016-09" db="EMBL/GenBank/DDBJ databases">
        <title>Streptomyces rubrolavendulae MJM4426 Genome sequencing and assembly.</title>
        <authorList>
            <person name="Kim J.-G."/>
        </authorList>
    </citation>
    <scope>NUCLEOTIDE SEQUENCE [LARGE SCALE GENOMIC DNA]</scope>
    <source>
        <strain evidence="3 4">MJM4426</strain>
    </source>
</reference>
<feature type="domain" description="PucR C-terminal helix-turn-helix" evidence="1">
    <location>
        <begin position="344"/>
        <end position="402"/>
    </location>
</feature>
<dbReference type="Gene3D" id="1.10.10.2840">
    <property type="entry name" value="PucR C-terminal helix-turn-helix domain"/>
    <property type="match status" value="1"/>
</dbReference>
<name>A0A1D8FXF1_9ACTN</name>
<gene>
    <name evidence="3" type="ORF">A4G23_00677</name>
</gene>
<dbReference type="Pfam" id="PF13556">
    <property type="entry name" value="HTH_30"/>
    <property type="match status" value="1"/>
</dbReference>
<dbReference type="InterPro" id="IPR051448">
    <property type="entry name" value="CdaR-like_regulators"/>
</dbReference>
<dbReference type="KEGG" id="srn:A4G23_00677"/>
<dbReference type="InterPro" id="IPR025736">
    <property type="entry name" value="PucR_C-HTH_dom"/>
</dbReference>
<evidence type="ECO:0000313" key="3">
    <source>
        <dbReference type="EMBL" id="AOT57881.1"/>
    </source>
</evidence>
<dbReference type="PANTHER" id="PTHR33744">
    <property type="entry name" value="CARBOHYDRATE DIACID REGULATOR"/>
    <property type="match status" value="1"/>
</dbReference>
<sequence>MHRQLSANARDLARRVVDELVGQLPAYGALPSEELRNETMRVAYQSIHGFAEVLRTGELPGRERLAVIREAAAHRAEEGLMLDSVISAYHLGAQVVIDTLAPSVRPQDVQDVLALNRVLMQYLQRVTAAGVGGYFQERQAAFGVEHFAQQALLEALLAGSPAREAADRAGIALPARFLVLSLAVGAHPDERTPGVDPVIAGRRKLRRLRMELERHVSGVVLSALSVDGGLALLPVPGEPTGEGAAGLPGDVPEAMAEWVDGVLGHMMRVSGATITAGIVIAAPDGVRNGARLADDVRKVAQAVGRPPGPYRLTDVVLEYQLTRPGPALAQLSSLLAPLAGKPDLLATLRAYLSSGMDRRGAAERLSVHPNTLDYRLRRITALTGLDATRPADLARVQAAMAAYDAPDSL</sequence>
<organism evidence="3 4">
    <name type="scientific">Streptomyces rubrolavendulae</name>
    <dbReference type="NCBI Taxonomy" id="285473"/>
    <lineage>
        <taxon>Bacteria</taxon>
        <taxon>Bacillati</taxon>
        <taxon>Actinomycetota</taxon>
        <taxon>Actinomycetes</taxon>
        <taxon>Kitasatosporales</taxon>
        <taxon>Streptomycetaceae</taxon>
        <taxon>Streptomyces</taxon>
    </lineage>
</organism>
<protein>
    <submittedName>
        <fullName evidence="3">Uncharacterized protein</fullName>
    </submittedName>
</protein>
<keyword evidence="4" id="KW-1185">Reference proteome</keyword>
<dbReference type="Proteomes" id="UP000095349">
    <property type="component" value="Chromosome"/>
</dbReference>